<feature type="signal peptide" evidence="1">
    <location>
        <begin position="1"/>
        <end position="18"/>
    </location>
</feature>
<dbReference type="Proteomes" id="UP000662747">
    <property type="component" value="Chromosome"/>
</dbReference>
<evidence type="ECO:0000313" key="3">
    <source>
        <dbReference type="EMBL" id="QSQ18712.1"/>
    </source>
</evidence>
<keyword evidence="1" id="KW-0732">Signal</keyword>
<feature type="domain" description="Dienelactone hydrolase" evidence="2">
    <location>
        <begin position="403"/>
        <end position="581"/>
    </location>
</feature>
<sequence length="596" mass="64762">MMWLRPLLFALVSVRALAAEPSSPPVDAKLTELRKVTSYDAKAPLDLKTVRMQQRGDITVTELTYASPKGGPVPAYLVTPPGKGPFPAVLFQHWGQGTKTEFLDEAVSLAHSGVVSLLVDAPHVRPEPWRRDVSGPVVYDTFVQMLMDLRRGVDLLTSRPDVDSQRLAYVGHSLGATVGGALAGAEPRLRAFVLMTGIGNFSNAIRETEGPNEKKLHDAVSQERFDTLVRNMETLDGAVGVRNAAPAALFFQYGRSDAWVTYPEARAYIDAAREPKLFKFYEGGHELSEAARRDRAQWLRAHLGFGEVPGYGLPTIANPTVADAKSTPLPEFAKLRPVITVPGMEEVQPRRGLTYTSAGGREYKLDLYIPDVASRMPVPAPVIVLVHGLLPPAVAAQVRDMRPFSNQARWLAAHGYVVAVPELGSPITGPAQEQWFTDVPALQKRVEATLAFLRREAATYRLDADHMGLLVMSGGGLWGVTPALQKQPPPGLRCVAAWYPMLDAPGQPKGTLPREALAAVDAKKALPLLVVRAGRDSPALNTALDAFVKDAKGKGASLTLVELPEAHHAFDLVDDVESSRDAMRQTALFFEQSLLP</sequence>
<dbReference type="InterPro" id="IPR002925">
    <property type="entry name" value="Dienelactn_hydro"/>
</dbReference>
<dbReference type="RefSeq" id="WP_206720300.1">
    <property type="nucleotide sequence ID" value="NZ_CP071090.1"/>
</dbReference>
<evidence type="ECO:0000313" key="4">
    <source>
        <dbReference type="Proteomes" id="UP000662747"/>
    </source>
</evidence>
<name>A0ABX7NMF6_9BACT</name>
<gene>
    <name evidence="3" type="ORF">JY651_25460</name>
</gene>
<dbReference type="GO" id="GO:0016787">
    <property type="term" value="F:hydrolase activity"/>
    <property type="evidence" value="ECO:0007669"/>
    <property type="project" value="UniProtKB-KW"/>
</dbReference>
<accession>A0ABX7NMF6</accession>
<dbReference type="InterPro" id="IPR029058">
    <property type="entry name" value="AB_hydrolase_fold"/>
</dbReference>
<dbReference type="SUPFAM" id="SSF53474">
    <property type="entry name" value="alpha/beta-Hydrolases"/>
    <property type="match status" value="2"/>
</dbReference>
<organism evidence="3 4">
    <name type="scientific">Pyxidicoccus parkwayensis</name>
    <dbReference type="NCBI Taxonomy" id="2813578"/>
    <lineage>
        <taxon>Bacteria</taxon>
        <taxon>Pseudomonadati</taxon>
        <taxon>Myxococcota</taxon>
        <taxon>Myxococcia</taxon>
        <taxon>Myxococcales</taxon>
        <taxon>Cystobacterineae</taxon>
        <taxon>Myxococcaceae</taxon>
        <taxon>Pyxidicoccus</taxon>
    </lineage>
</organism>
<protein>
    <submittedName>
        <fullName evidence="3">Dienelactone hydrolase family protein</fullName>
    </submittedName>
</protein>
<dbReference type="InterPro" id="IPR050261">
    <property type="entry name" value="FrsA_esterase"/>
</dbReference>
<feature type="chain" id="PRO_5046130433" evidence="1">
    <location>
        <begin position="19"/>
        <end position="596"/>
    </location>
</feature>
<dbReference type="Gene3D" id="3.40.50.1820">
    <property type="entry name" value="alpha/beta hydrolase"/>
    <property type="match status" value="2"/>
</dbReference>
<evidence type="ECO:0000256" key="1">
    <source>
        <dbReference type="SAM" id="SignalP"/>
    </source>
</evidence>
<dbReference type="PANTHER" id="PTHR22946">
    <property type="entry name" value="DIENELACTONE HYDROLASE DOMAIN-CONTAINING PROTEIN-RELATED"/>
    <property type="match status" value="1"/>
</dbReference>
<reference evidence="3 4" key="1">
    <citation type="submission" date="2021-02" db="EMBL/GenBank/DDBJ databases">
        <title>De Novo genome assembly of isolated myxobacteria.</title>
        <authorList>
            <person name="Stevens D.C."/>
        </authorList>
    </citation>
    <scope>NUCLEOTIDE SEQUENCE [LARGE SCALE GENOMIC DNA]</scope>
    <source>
        <strain evidence="4">SCPEA02</strain>
    </source>
</reference>
<dbReference type="Pfam" id="PF01738">
    <property type="entry name" value="DLH"/>
    <property type="match status" value="1"/>
</dbReference>
<keyword evidence="3" id="KW-0378">Hydrolase</keyword>
<keyword evidence="4" id="KW-1185">Reference proteome</keyword>
<dbReference type="EMBL" id="CP071090">
    <property type="protein sequence ID" value="QSQ18712.1"/>
    <property type="molecule type" value="Genomic_DNA"/>
</dbReference>
<proteinExistence type="predicted"/>
<evidence type="ECO:0000259" key="2">
    <source>
        <dbReference type="Pfam" id="PF01738"/>
    </source>
</evidence>